<feature type="transmembrane region" description="Helical" evidence="7">
    <location>
        <begin position="354"/>
        <end position="376"/>
    </location>
</feature>
<dbReference type="EMBL" id="CALNXI010000049">
    <property type="protein sequence ID" value="CAH3016832.1"/>
    <property type="molecule type" value="Genomic_DNA"/>
</dbReference>
<feature type="chain" id="PRO_5046576383" description="Intimal thickness related receptor IRP domain-containing protein" evidence="8">
    <location>
        <begin position="25"/>
        <end position="513"/>
    </location>
</feature>
<feature type="transmembrane region" description="Helical" evidence="7">
    <location>
        <begin position="176"/>
        <end position="202"/>
    </location>
</feature>
<keyword evidence="12" id="KW-1185">Reference proteome</keyword>
<gene>
    <name evidence="11" type="ORF">PEVE_00033110</name>
</gene>
<dbReference type="Proteomes" id="UP001159427">
    <property type="component" value="Unassembled WGS sequence"/>
</dbReference>
<dbReference type="PANTHER" id="PTHR23252:SF24">
    <property type="entry name" value="TRANSMEMBRANE PROTEIN 145"/>
    <property type="match status" value="1"/>
</dbReference>
<keyword evidence="8" id="KW-0732">Signal</keyword>
<evidence type="ECO:0000259" key="10">
    <source>
        <dbReference type="Pfam" id="PF21892"/>
    </source>
</evidence>
<sequence length="513" mass="58852">MATRMRFDLLQLCITLLYVRGVCPKIVEGTLNTKEDWSFLSRFCYKDSIGRLRYHFEYPLAYATQNIFLYFDTQWPNVYPKPGMKCIDREDKVYRGNNQVINLTTNYIWSGCIEKEVLGEKYLVCDGDRRFKSDRERWWYIAVSNCETTKGLALKYTLEMTNGDGWGKHFSADERYILIMDAVFFGAFMLMWLLSVYVANLLSARRLFHFSYKLFMASISFEVISLIFYMIYYDMFRRSGTETYGWKVAGRGSHFISHVVFLVMLILMAKGWTVTRGRISSSGQIKLSVFGTVYAVCFAILFFYEASVFDPGQVLYIYESAAGIGICVLRVIAWLWFCYGTFFTLKHFPNKCGFYYPFWFFYTGWFLAGPIVVVIATFKIPKWERAQVVNGIDWTISFLAHFAFLVITRPSAANSNFPFHLRTNQIGIQENLPAARPAENGTAYYTPPPPNAPPPYYSQQEGHFTDITSMFLGNGIANGNKPVSSPMNGVHNGTANGYPMIPQSSQSVPSARS</sequence>
<evidence type="ECO:0000256" key="4">
    <source>
        <dbReference type="ARBA" id="ARBA00023136"/>
    </source>
</evidence>
<proteinExistence type="predicted"/>
<comment type="subcellular location">
    <subcellularLocation>
        <location evidence="1">Membrane</location>
        <topology evidence="1">Multi-pass membrane protein</topology>
    </subcellularLocation>
</comment>
<feature type="domain" description="GPR180/TMEM145 transmembrane" evidence="9">
    <location>
        <begin position="185"/>
        <end position="403"/>
    </location>
</feature>
<name>A0ABN8LIB2_9CNID</name>
<keyword evidence="5" id="KW-0325">Glycoprotein</keyword>
<evidence type="ECO:0008006" key="13">
    <source>
        <dbReference type="Google" id="ProtNLM"/>
    </source>
</evidence>
<feature type="signal peptide" evidence="8">
    <location>
        <begin position="1"/>
        <end position="24"/>
    </location>
</feature>
<evidence type="ECO:0000256" key="8">
    <source>
        <dbReference type="SAM" id="SignalP"/>
    </source>
</evidence>
<feature type="transmembrane region" description="Helical" evidence="7">
    <location>
        <begin position="316"/>
        <end position="342"/>
    </location>
</feature>
<dbReference type="InterPro" id="IPR047831">
    <property type="entry name" value="GPR180/TMEM145"/>
</dbReference>
<evidence type="ECO:0000259" key="9">
    <source>
        <dbReference type="Pfam" id="PF10192"/>
    </source>
</evidence>
<evidence type="ECO:0000256" key="5">
    <source>
        <dbReference type="ARBA" id="ARBA00023180"/>
    </source>
</evidence>
<evidence type="ECO:0000313" key="11">
    <source>
        <dbReference type="EMBL" id="CAH3016832.1"/>
    </source>
</evidence>
<dbReference type="Pfam" id="PF21892">
    <property type="entry name" value="TMEM145_N"/>
    <property type="match status" value="1"/>
</dbReference>
<reference evidence="11 12" key="1">
    <citation type="submission" date="2022-05" db="EMBL/GenBank/DDBJ databases">
        <authorList>
            <consortium name="Genoscope - CEA"/>
            <person name="William W."/>
        </authorList>
    </citation>
    <scope>NUCLEOTIDE SEQUENCE [LARGE SCALE GENOMIC DNA]</scope>
</reference>
<feature type="domain" description="GPR180-like N-terminal" evidence="10">
    <location>
        <begin position="27"/>
        <end position="156"/>
    </location>
</feature>
<evidence type="ECO:0000256" key="3">
    <source>
        <dbReference type="ARBA" id="ARBA00022989"/>
    </source>
</evidence>
<feature type="compositionally biased region" description="Polar residues" evidence="6">
    <location>
        <begin position="502"/>
        <end position="513"/>
    </location>
</feature>
<evidence type="ECO:0000256" key="7">
    <source>
        <dbReference type="SAM" id="Phobius"/>
    </source>
</evidence>
<dbReference type="InterPro" id="IPR053880">
    <property type="entry name" value="GPR180-like_N"/>
</dbReference>
<evidence type="ECO:0000313" key="12">
    <source>
        <dbReference type="Proteomes" id="UP001159427"/>
    </source>
</evidence>
<dbReference type="PANTHER" id="PTHR23252">
    <property type="entry name" value="INTIMAL THICKNESS RECEPTOR-RELATED"/>
    <property type="match status" value="1"/>
</dbReference>
<dbReference type="InterPro" id="IPR019336">
    <property type="entry name" value="GPR180/TMEM145_TM"/>
</dbReference>
<evidence type="ECO:0000256" key="2">
    <source>
        <dbReference type="ARBA" id="ARBA00022692"/>
    </source>
</evidence>
<feature type="transmembrane region" description="Helical" evidence="7">
    <location>
        <begin position="285"/>
        <end position="304"/>
    </location>
</feature>
<feature type="region of interest" description="Disordered" evidence="6">
    <location>
        <begin position="490"/>
        <end position="513"/>
    </location>
</feature>
<feature type="transmembrane region" description="Helical" evidence="7">
    <location>
        <begin position="214"/>
        <end position="232"/>
    </location>
</feature>
<accession>A0ABN8LIB2</accession>
<keyword evidence="4 7" id="KW-0472">Membrane</keyword>
<feature type="transmembrane region" description="Helical" evidence="7">
    <location>
        <begin position="252"/>
        <end position="273"/>
    </location>
</feature>
<protein>
    <recommendedName>
        <fullName evidence="13">Intimal thickness related receptor IRP domain-containing protein</fullName>
    </recommendedName>
</protein>
<evidence type="ECO:0000256" key="1">
    <source>
        <dbReference type="ARBA" id="ARBA00004141"/>
    </source>
</evidence>
<dbReference type="Pfam" id="PF10192">
    <property type="entry name" value="GPR180-TMEM145_TM"/>
    <property type="match status" value="1"/>
</dbReference>
<organism evidence="11 12">
    <name type="scientific">Porites evermanni</name>
    <dbReference type="NCBI Taxonomy" id="104178"/>
    <lineage>
        <taxon>Eukaryota</taxon>
        <taxon>Metazoa</taxon>
        <taxon>Cnidaria</taxon>
        <taxon>Anthozoa</taxon>
        <taxon>Hexacorallia</taxon>
        <taxon>Scleractinia</taxon>
        <taxon>Fungiina</taxon>
        <taxon>Poritidae</taxon>
        <taxon>Porites</taxon>
    </lineage>
</organism>
<comment type="caution">
    <text evidence="11">The sequence shown here is derived from an EMBL/GenBank/DDBJ whole genome shotgun (WGS) entry which is preliminary data.</text>
</comment>
<keyword evidence="3 7" id="KW-1133">Transmembrane helix</keyword>
<evidence type="ECO:0000256" key="6">
    <source>
        <dbReference type="SAM" id="MobiDB-lite"/>
    </source>
</evidence>
<keyword evidence="2 7" id="KW-0812">Transmembrane</keyword>
<feature type="transmembrane region" description="Helical" evidence="7">
    <location>
        <begin position="388"/>
        <end position="407"/>
    </location>
</feature>